<evidence type="ECO:0008006" key="5">
    <source>
        <dbReference type="Google" id="ProtNLM"/>
    </source>
</evidence>
<comment type="caution">
    <text evidence="3">The sequence shown here is derived from an EMBL/GenBank/DDBJ whole genome shotgun (WGS) entry which is preliminary data.</text>
</comment>
<evidence type="ECO:0000256" key="2">
    <source>
        <dbReference type="SAM" id="SignalP"/>
    </source>
</evidence>
<evidence type="ECO:0000313" key="3">
    <source>
        <dbReference type="EMBL" id="KAI1707773.1"/>
    </source>
</evidence>
<gene>
    <name evidence="3" type="ORF">DdX_12332</name>
</gene>
<feature type="signal peptide" evidence="2">
    <location>
        <begin position="1"/>
        <end position="23"/>
    </location>
</feature>
<reference evidence="3" key="1">
    <citation type="submission" date="2022-01" db="EMBL/GenBank/DDBJ databases">
        <title>Genome Sequence Resource for Two Populations of Ditylenchus destructor, the Migratory Endoparasitic Phytonematode.</title>
        <authorList>
            <person name="Zhang H."/>
            <person name="Lin R."/>
            <person name="Xie B."/>
        </authorList>
    </citation>
    <scope>NUCLEOTIDE SEQUENCE</scope>
    <source>
        <strain evidence="3">BazhouSP</strain>
    </source>
</reference>
<keyword evidence="4" id="KW-1185">Reference proteome</keyword>
<protein>
    <recommendedName>
        <fullName evidence="5">ShKT domain-containing protein</fullName>
    </recommendedName>
</protein>
<name>A0AAD4R3W6_9BILA</name>
<accession>A0AAD4R3W6</accession>
<evidence type="ECO:0000256" key="1">
    <source>
        <dbReference type="SAM" id="MobiDB-lite"/>
    </source>
</evidence>
<dbReference type="Proteomes" id="UP001201812">
    <property type="component" value="Unassembled WGS sequence"/>
</dbReference>
<feature type="compositionally biased region" description="Low complexity" evidence="1">
    <location>
        <begin position="20"/>
        <end position="35"/>
    </location>
</feature>
<organism evidence="3 4">
    <name type="scientific">Ditylenchus destructor</name>
    <dbReference type="NCBI Taxonomy" id="166010"/>
    <lineage>
        <taxon>Eukaryota</taxon>
        <taxon>Metazoa</taxon>
        <taxon>Ecdysozoa</taxon>
        <taxon>Nematoda</taxon>
        <taxon>Chromadorea</taxon>
        <taxon>Rhabditida</taxon>
        <taxon>Tylenchina</taxon>
        <taxon>Tylenchomorpha</taxon>
        <taxon>Sphaerularioidea</taxon>
        <taxon>Anguinidae</taxon>
        <taxon>Anguininae</taxon>
        <taxon>Ditylenchus</taxon>
    </lineage>
</organism>
<evidence type="ECO:0000313" key="4">
    <source>
        <dbReference type="Proteomes" id="UP001201812"/>
    </source>
</evidence>
<keyword evidence="2" id="KW-0732">Signal</keyword>
<dbReference type="EMBL" id="JAKKPZ010000039">
    <property type="protein sequence ID" value="KAI1707773.1"/>
    <property type="molecule type" value="Genomic_DNA"/>
</dbReference>
<dbReference type="AlphaFoldDB" id="A0AAD4R3W6"/>
<sequence length="103" mass="11393">MAEFVYFALYFALLCISLPSTEPSSTEESSSSLTRDTSEEEDSHSACMDRLNPRTGVSDCQANIRNCNPAFMGGIWIIVMKQECPKACKDAGFHIFDPNVVDC</sequence>
<proteinExistence type="predicted"/>
<feature type="chain" id="PRO_5042191934" description="ShKT domain-containing protein" evidence="2">
    <location>
        <begin position="24"/>
        <end position="103"/>
    </location>
</feature>
<feature type="region of interest" description="Disordered" evidence="1">
    <location>
        <begin position="20"/>
        <end position="54"/>
    </location>
</feature>